<evidence type="ECO:0000313" key="4">
    <source>
        <dbReference type="EMBL" id="SEL68741.1"/>
    </source>
</evidence>
<dbReference type="STRING" id="1038014.SAMN04487910_3042"/>
<dbReference type="Gene3D" id="3.60.21.10">
    <property type="match status" value="1"/>
</dbReference>
<dbReference type="SUPFAM" id="SSF56300">
    <property type="entry name" value="Metallo-dependent phosphatases"/>
    <property type="match status" value="1"/>
</dbReference>
<sequence>MRKALLLVFLIGLNFSIQAQKFSKETIDSMTTFVEDFKLEMEKLSTPKSIKLMAVGDIMMGTNFPNESYLPPKDKGPFDDVNIVLQQADILFGNLEGTLTDKGENAKRCSDPSKCYSFRSPEFFGKYLEETGFDVMSIANNHIGDFGSIGIKNTAKTLEKHNIAYAGIFAQESTIFEKNGITYGFCAFAPNKDCVKIHNLTKAKRIVKELKEKVDIVIVSFHGGAEGADHTHVTRKTERFYGEDRGNVYLFAHTLIDAGADIILGHGPHVSRAFEVYNNKFIAYSLGNFCTYSRFNLTGIKGYAPIAEIEVDPKGNFIKGKLHSAKQIDEIYPFMDDKKRALKEIKKLTEQDFPESNLVFEQDGSFSQKNEN</sequence>
<dbReference type="InterPro" id="IPR052169">
    <property type="entry name" value="CW_Biosynth-Accessory"/>
</dbReference>
<dbReference type="PANTHER" id="PTHR33393:SF11">
    <property type="entry name" value="POLYGLUTAMINE SYNTHESIS ACCESSORY PROTEIN RV0574C-RELATED"/>
    <property type="match status" value="1"/>
</dbReference>
<keyword evidence="2" id="KW-0732">Signal</keyword>
<dbReference type="InterPro" id="IPR029052">
    <property type="entry name" value="Metallo-depent_PP-like"/>
</dbReference>
<evidence type="ECO:0000313" key="5">
    <source>
        <dbReference type="Proteomes" id="UP000198521"/>
    </source>
</evidence>
<dbReference type="Pfam" id="PF09587">
    <property type="entry name" value="PGA_cap"/>
    <property type="match status" value="1"/>
</dbReference>
<dbReference type="CDD" id="cd07381">
    <property type="entry name" value="MPP_CapA"/>
    <property type="match status" value="1"/>
</dbReference>
<gene>
    <name evidence="4" type="ORF">SAMN04487910_3042</name>
</gene>
<dbReference type="InterPro" id="IPR019079">
    <property type="entry name" value="Capsule_synth_CapA"/>
</dbReference>
<keyword evidence="5" id="KW-1185">Reference proteome</keyword>
<organism evidence="4 5">
    <name type="scientific">Aquimarina amphilecti</name>
    <dbReference type="NCBI Taxonomy" id="1038014"/>
    <lineage>
        <taxon>Bacteria</taxon>
        <taxon>Pseudomonadati</taxon>
        <taxon>Bacteroidota</taxon>
        <taxon>Flavobacteriia</taxon>
        <taxon>Flavobacteriales</taxon>
        <taxon>Flavobacteriaceae</taxon>
        <taxon>Aquimarina</taxon>
    </lineage>
</organism>
<dbReference type="SMART" id="SM00854">
    <property type="entry name" value="PGA_cap"/>
    <property type="match status" value="1"/>
</dbReference>
<feature type="signal peptide" evidence="2">
    <location>
        <begin position="1"/>
        <end position="19"/>
    </location>
</feature>
<protein>
    <submittedName>
        <fullName evidence="4">Capsule synthesis protein PGA_cap</fullName>
    </submittedName>
</protein>
<name>A0A1H7S7X3_AQUAM</name>
<dbReference type="OrthoDB" id="9810906at2"/>
<dbReference type="EMBL" id="FOAB01000005">
    <property type="protein sequence ID" value="SEL68741.1"/>
    <property type="molecule type" value="Genomic_DNA"/>
</dbReference>
<proteinExistence type="inferred from homology"/>
<evidence type="ECO:0000256" key="1">
    <source>
        <dbReference type="ARBA" id="ARBA00005662"/>
    </source>
</evidence>
<comment type="similarity">
    <text evidence="1">Belongs to the CapA family.</text>
</comment>
<feature type="domain" description="Capsule synthesis protein CapA" evidence="3">
    <location>
        <begin position="51"/>
        <end position="293"/>
    </location>
</feature>
<dbReference type="AlphaFoldDB" id="A0A1H7S7X3"/>
<dbReference type="RefSeq" id="WP_091410063.1">
    <property type="nucleotide sequence ID" value="NZ_FOAB01000005.1"/>
</dbReference>
<dbReference type="Proteomes" id="UP000198521">
    <property type="component" value="Unassembled WGS sequence"/>
</dbReference>
<accession>A0A1H7S7X3</accession>
<evidence type="ECO:0000256" key="2">
    <source>
        <dbReference type="SAM" id="SignalP"/>
    </source>
</evidence>
<feature type="chain" id="PRO_5011457281" evidence="2">
    <location>
        <begin position="20"/>
        <end position="372"/>
    </location>
</feature>
<dbReference type="PANTHER" id="PTHR33393">
    <property type="entry name" value="POLYGLUTAMINE SYNTHESIS ACCESSORY PROTEIN RV0574C-RELATED"/>
    <property type="match status" value="1"/>
</dbReference>
<evidence type="ECO:0000259" key="3">
    <source>
        <dbReference type="SMART" id="SM00854"/>
    </source>
</evidence>
<reference evidence="4 5" key="1">
    <citation type="submission" date="2016-10" db="EMBL/GenBank/DDBJ databases">
        <authorList>
            <person name="de Groot N.N."/>
        </authorList>
    </citation>
    <scope>NUCLEOTIDE SEQUENCE [LARGE SCALE GENOMIC DNA]</scope>
    <source>
        <strain evidence="4 5">DSM 25232</strain>
    </source>
</reference>